<comment type="caution">
    <text evidence="1">The sequence shown here is derived from an EMBL/GenBank/DDBJ whole genome shotgun (WGS) entry which is preliminary data.</text>
</comment>
<dbReference type="EMBL" id="VXJS01000001">
    <property type="protein sequence ID" value="KAA8681000.1"/>
    <property type="molecule type" value="Genomic_DNA"/>
</dbReference>
<keyword evidence="2" id="KW-1185">Reference proteome</keyword>
<protein>
    <submittedName>
        <fullName evidence="1">Uncharacterized protein</fullName>
    </submittedName>
</protein>
<organism evidence="1 2">
    <name type="scientific">Vibrio gigantis</name>
    <dbReference type="NCBI Taxonomy" id="296199"/>
    <lineage>
        <taxon>Bacteria</taxon>
        <taxon>Pseudomonadati</taxon>
        <taxon>Pseudomonadota</taxon>
        <taxon>Gammaproteobacteria</taxon>
        <taxon>Vibrionales</taxon>
        <taxon>Vibrionaceae</taxon>
        <taxon>Vibrio</taxon>
    </lineage>
</organism>
<dbReference type="RefSeq" id="WP_086712883.1">
    <property type="nucleotide sequence ID" value="NZ_AP025493.1"/>
</dbReference>
<evidence type="ECO:0000313" key="1">
    <source>
        <dbReference type="EMBL" id="KAA8681000.1"/>
    </source>
</evidence>
<dbReference type="AlphaFoldDB" id="A0A5M9P4C1"/>
<name>A0A5M9P4C1_9VIBR</name>
<proteinExistence type="predicted"/>
<reference evidence="1 2" key="1">
    <citation type="submission" date="2019-09" db="EMBL/GenBank/DDBJ databases">
        <title>Draft genome sequence of various Type strains from the CCUG.</title>
        <authorList>
            <person name="Pineiro-Iglesias B."/>
            <person name="Tunovic T."/>
            <person name="Unosson C."/>
            <person name="Inganas E."/>
            <person name="Ohlen M."/>
            <person name="Cardew S."/>
            <person name="Jensie-Markopoulos S."/>
            <person name="Salva-Serra F."/>
            <person name="Jaen-Luchoro D."/>
            <person name="Karlsson R."/>
            <person name="Svensson-Stadler L."/>
            <person name="Chun J."/>
            <person name="Moore E."/>
        </authorList>
    </citation>
    <scope>NUCLEOTIDE SEQUENCE [LARGE SCALE GENOMIC DNA]</scope>
    <source>
        <strain evidence="1 2">CCUG 56969T</strain>
    </source>
</reference>
<evidence type="ECO:0000313" key="2">
    <source>
        <dbReference type="Proteomes" id="UP000322521"/>
    </source>
</evidence>
<gene>
    <name evidence="1" type="ORF">F4W18_00195</name>
</gene>
<dbReference type="Proteomes" id="UP000322521">
    <property type="component" value="Unassembled WGS sequence"/>
</dbReference>
<sequence length="75" mass="8637">MRTRVIRAGKDVKVIVINGFMSEQSTDVTDWLSVVDKNFPKAAVLHCDWDASNYKRLVTNWMTPEFEKTPLAVYC</sequence>
<accession>A0A5M9P4C1</accession>